<name>A0ABN8I857_9NEOP</name>
<keyword evidence="2" id="KW-1185">Reference proteome</keyword>
<dbReference type="SUPFAM" id="SSF47565">
    <property type="entry name" value="Insect pheromone/odorant-binding proteins"/>
    <property type="match status" value="1"/>
</dbReference>
<dbReference type="EMBL" id="OW152814">
    <property type="protein sequence ID" value="CAH2050333.1"/>
    <property type="molecule type" value="Genomic_DNA"/>
</dbReference>
<dbReference type="Proteomes" id="UP000837857">
    <property type="component" value="Chromosome 2"/>
</dbReference>
<sequence length="194" mass="20851">MLSRERARGASAGDAPNPLSTVSGAGSPFAVAKDLNGFFMSIEHGIGNITFRFEQTVVVVQRQLVVMSTATLPVVIALIVFAHGAKEKPELSEDIQEIIRHVHNECVGKIGVAEEDITNCENGIFKEDTKLKCYMYCLLEEVSLRVVPLTSFAPMLRSARLAAVDGAHSAQPAAVAYSSEIAHGVRRITPCSLG</sequence>
<dbReference type="InterPro" id="IPR006170">
    <property type="entry name" value="PBP/GOBP"/>
</dbReference>
<protein>
    <submittedName>
        <fullName evidence="1">Uncharacterized protein</fullName>
    </submittedName>
</protein>
<proteinExistence type="predicted"/>
<gene>
    <name evidence="1" type="ORF">IPOD504_LOCUS7385</name>
</gene>
<feature type="non-terminal residue" evidence="1">
    <location>
        <position position="194"/>
    </location>
</feature>
<dbReference type="Pfam" id="PF01395">
    <property type="entry name" value="PBP_GOBP"/>
    <property type="match status" value="1"/>
</dbReference>
<evidence type="ECO:0000313" key="1">
    <source>
        <dbReference type="EMBL" id="CAH2050333.1"/>
    </source>
</evidence>
<evidence type="ECO:0000313" key="2">
    <source>
        <dbReference type="Proteomes" id="UP000837857"/>
    </source>
</evidence>
<dbReference type="Gene3D" id="1.10.238.20">
    <property type="entry name" value="Pheromone/general odorant binding protein domain"/>
    <property type="match status" value="1"/>
</dbReference>
<reference evidence="1" key="1">
    <citation type="submission" date="2022-03" db="EMBL/GenBank/DDBJ databases">
        <authorList>
            <person name="Martin H S."/>
        </authorList>
    </citation>
    <scope>NUCLEOTIDE SEQUENCE</scope>
</reference>
<organism evidence="1 2">
    <name type="scientific">Iphiclides podalirius</name>
    <name type="common">scarce swallowtail</name>
    <dbReference type="NCBI Taxonomy" id="110791"/>
    <lineage>
        <taxon>Eukaryota</taxon>
        <taxon>Metazoa</taxon>
        <taxon>Ecdysozoa</taxon>
        <taxon>Arthropoda</taxon>
        <taxon>Hexapoda</taxon>
        <taxon>Insecta</taxon>
        <taxon>Pterygota</taxon>
        <taxon>Neoptera</taxon>
        <taxon>Endopterygota</taxon>
        <taxon>Lepidoptera</taxon>
        <taxon>Glossata</taxon>
        <taxon>Ditrysia</taxon>
        <taxon>Papilionoidea</taxon>
        <taxon>Papilionidae</taxon>
        <taxon>Papilioninae</taxon>
        <taxon>Iphiclides</taxon>
    </lineage>
</organism>
<accession>A0ABN8I857</accession>
<dbReference type="InterPro" id="IPR036728">
    <property type="entry name" value="PBP_GOBP_sf"/>
</dbReference>
<dbReference type="CDD" id="cd23992">
    <property type="entry name" value="PBP_GOBP"/>
    <property type="match status" value="1"/>
</dbReference>